<dbReference type="InterPro" id="IPR029058">
    <property type="entry name" value="AB_hydrolase_fold"/>
</dbReference>
<sequence length="470" mass="50660">MRAHGVVRHAGSITPGDPVPGPIETSAAVSVIDAVMLGAPVAVAILLVVAPRLGRRVGMVAVSVLIPGHALLWLFEPYRQWWPLYLLLVAMLVVVATTGRELLGRIGIGVLAAISAAVWLVPPVPELPEPTGHYAVGSEIFRWVDPARPEPRTEADDRRNVVVQAWYPTESAAGRRWVYLDGQDALPSQVAGVPSLIMGAYSHIDTHAFAQGPVSRARQRWPVVLFSPGYGAPRAYYSGLVADLASRGFVVLAVDHPYESAVTELADGTIAHTVETLPVDDPRFMVERQEIRTADLRFVLDRIGAGTDLGPLTDRLDPTHISAVGHSFGGAAALSALSEDRRLTAAANLDGTLYSDLPQRTIDRPVLILESDRDITGHSARYLDGNADLLRRLRAPSFRYEIDEADHFGFTDASHFVSAPVRFVATLFVGGSRGPTDTQWLTNDILTPFLLGDHPGIATAAARHPGVSAR</sequence>
<feature type="transmembrane region" description="Helical" evidence="4">
    <location>
        <begin position="27"/>
        <end position="50"/>
    </location>
</feature>
<evidence type="ECO:0000256" key="2">
    <source>
        <dbReference type="ARBA" id="ARBA00022963"/>
    </source>
</evidence>
<dbReference type="PANTHER" id="PTHR10272">
    <property type="entry name" value="PLATELET-ACTIVATING FACTOR ACETYLHYDROLASE"/>
    <property type="match status" value="1"/>
</dbReference>
<accession>A0ABQ6YQZ8</accession>
<keyword evidence="4" id="KW-0812">Transmembrane</keyword>
<keyword evidence="2" id="KW-0442">Lipid degradation</keyword>
<feature type="transmembrane region" description="Helical" evidence="4">
    <location>
        <begin position="102"/>
        <end position="121"/>
    </location>
</feature>
<evidence type="ECO:0000256" key="4">
    <source>
        <dbReference type="SAM" id="Phobius"/>
    </source>
</evidence>
<reference evidence="5 6" key="1">
    <citation type="submission" date="2019-07" db="EMBL/GenBank/DDBJ databases">
        <title>Genomic Encyclopedia of Type Strains, Phase IV (KMG-IV): sequencing the most valuable type-strain genomes for metagenomic binning, comparative biology and taxonomic classification.</title>
        <authorList>
            <person name="Goeker M."/>
        </authorList>
    </citation>
    <scope>NUCLEOTIDE SEQUENCE [LARGE SCALE GENOMIC DNA]</scope>
    <source>
        <strain evidence="5 6">DSM 44831</strain>
    </source>
</reference>
<evidence type="ECO:0000256" key="1">
    <source>
        <dbReference type="ARBA" id="ARBA00022801"/>
    </source>
</evidence>
<organism evidence="5 6">
    <name type="scientific">Nocardia caishijiensis</name>
    <dbReference type="NCBI Taxonomy" id="184756"/>
    <lineage>
        <taxon>Bacteria</taxon>
        <taxon>Bacillati</taxon>
        <taxon>Actinomycetota</taxon>
        <taxon>Actinomycetes</taxon>
        <taxon>Mycobacteriales</taxon>
        <taxon>Nocardiaceae</taxon>
        <taxon>Nocardia</taxon>
    </lineage>
</organism>
<keyword evidence="4" id="KW-1133">Transmembrane helix</keyword>
<evidence type="ECO:0000313" key="6">
    <source>
        <dbReference type="Proteomes" id="UP000798951"/>
    </source>
</evidence>
<dbReference type="Pfam" id="PF03403">
    <property type="entry name" value="PAF-AH_p_II"/>
    <property type="match status" value="2"/>
</dbReference>
<evidence type="ECO:0000256" key="3">
    <source>
        <dbReference type="ARBA" id="ARBA00023098"/>
    </source>
</evidence>
<proteinExistence type="predicted"/>
<dbReference type="SUPFAM" id="SSF53474">
    <property type="entry name" value="alpha/beta-Hydrolases"/>
    <property type="match status" value="1"/>
</dbReference>
<dbReference type="EMBL" id="VMSD01000002">
    <property type="protein sequence ID" value="KAF0848183.1"/>
    <property type="molecule type" value="Genomic_DNA"/>
</dbReference>
<feature type="transmembrane region" description="Helical" evidence="4">
    <location>
        <begin position="57"/>
        <end position="75"/>
    </location>
</feature>
<keyword evidence="3" id="KW-0443">Lipid metabolism</keyword>
<gene>
    <name evidence="5" type="ORF">FNL39_102331</name>
</gene>
<comment type="caution">
    <text evidence="5">The sequence shown here is derived from an EMBL/GenBank/DDBJ whole genome shotgun (WGS) entry which is preliminary data.</text>
</comment>
<protein>
    <submittedName>
        <fullName evidence="5">Platelet-activating factor acetylhydrolase isoform II</fullName>
    </submittedName>
</protein>
<keyword evidence="4" id="KW-0472">Membrane</keyword>
<feature type="transmembrane region" description="Helical" evidence="4">
    <location>
        <begin position="81"/>
        <end position="97"/>
    </location>
</feature>
<dbReference type="Gene3D" id="3.40.50.1820">
    <property type="entry name" value="alpha/beta hydrolase"/>
    <property type="match status" value="1"/>
</dbReference>
<dbReference type="PANTHER" id="PTHR10272:SF0">
    <property type="entry name" value="PLATELET-ACTIVATING FACTOR ACETYLHYDROLASE"/>
    <property type="match status" value="1"/>
</dbReference>
<keyword evidence="1" id="KW-0378">Hydrolase</keyword>
<evidence type="ECO:0000313" key="5">
    <source>
        <dbReference type="EMBL" id="KAF0848183.1"/>
    </source>
</evidence>
<dbReference type="Proteomes" id="UP000798951">
    <property type="component" value="Unassembled WGS sequence"/>
</dbReference>
<name>A0ABQ6YQZ8_9NOCA</name>
<keyword evidence="6" id="KW-1185">Reference proteome</keyword>